<feature type="domain" description="AMP-binding enzyme C-terminal" evidence="2">
    <location>
        <begin position="436"/>
        <end position="490"/>
    </location>
</feature>
<dbReference type="Gene3D" id="3.40.50.12780">
    <property type="entry name" value="N-terminal domain of ligase-like"/>
    <property type="match status" value="1"/>
</dbReference>
<evidence type="ECO:0000313" key="3">
    <source>
        <dbReference type="EMBL" id="RGS42544.1"/>
    </source>
</evidence>
<dbReference type="PANTHER" id="PTHR45527">
    <property type="entry name" value="NONRIBOSOMAL PEPTIDE SYNTHETASE"/>
    <property type="match status" value="1"/>
</dbReference>
<dbReference type="PANTHER" id="PTHR45527:SF1">
    <property type="entry name" value="FATTY ACID SYNTHASE"/>
    <property type="match status" value="1"/>
</dbReference>
<name>A0A395VDU4_9FIRM</name>
<dbReference type="GO" id="GO:0031177">
    <property type="term" value="F:phosphopantetheine binding"/>
    <property type="evidence" value="ECO:0007669"/>
    <property type="project" value="TreeGrafter"/>
</dbReference>
<dbReference type="Pfam" id="PF00501">
    <property type="entry name" value="AMP-binding"/>
    <property type="match status" value="1"/>
</dbReference>
<dbReference type="AlphaFoldDB" id="A0A395VDU4"/>
<feature type="domain" description="AMP-dependent synthetase/ligase" evidence="1">
    <location>
        <begin position="9"/>
        <end position="363"/>
    </location>
</feature>
<dbReference type="CDD" id="cd05930">
    <property type="entry name" value="A_NRPS"/>
    <property type="match status" value="1"/>
</dbReference>
<comment type="caution">
    <text evidence="3">The sequence shown here is derived from an EMBL/GenBank/DDBJ whole genome shotgun (WGS) entry which is preliminary data.</text>
</comment>
<sequence length="506" mass="57352">MNCVLDRLEATVSRYKERAAVDDGSVSYTWGELQELAQRIGSALCRKHVIRKPVAVVMDKSADTLAAFLGVVYAGAFYVLINPEYPNVRIEKILATLQTDQMILDMQYEEKMRACGYQGNMIPIEAAKQTDIDFVSLDRVRVQSVDQDLLYGIFTSGSTGMPKGVIVNQRAVVDFIEQFAKTFDFSECDVIGNQAPFDFDVSVKDIYTSIFTGAKLVLIPKQMFSMPPSLLDFLCEKHVTSLTWAVSALCMVTTLRGFEYRVPSEVRRVLFSGEVMPYKHLKAWREALPAAEFVNLYGPTEIVCNCTYYRVRGDEPEDAALPIGSAFGNRLVFLLDDQNCVIRDAGVQGEICVAGTSLASGYYNNPQATEKSFVQNPENQSYPQVIYRTGDIGTYNDEGLLCFAGRRDFQVKRMGHRIELEEIQLTLDQTEGVTRSCCIYGEQEQKLVAFYVGEIDKKELRRKVKEQMPAFMLPDKFLHMDEMPMTKNGKIDRAALWNHYREEKRR</sequence>
<dbReference type="GO" id="GO:0044550">
    <property type="term" value="P:secondary metabolite biosynthetic process"/>
    <property type="evidence" value="ECO:0007669"/>
    <property type="project" value="TreeGrafter"/>
</dbReference>
<dbReference type="Gene3D" id="3.30.300.30">
    <property type="match status" value="1"/>
</dbReference>
<dbReference type="InterPro" id="IPR045851">
    <property type="entry name" value="AMP-bd_C_sf"/>
</dbReference>
<dbReference type="InterPro" id="IPR010071">
    <property type="entry name" value="AA_adenyl_dom"/>
</dbReference>
<evidence type="ECO:0000259" key="2">
    <source>
        <dbReference type="Pfam" id="PF13193"/>
    </source>
</evidence>
<protein>
    <submittedName>
        <fullName evidence="3">Amino acid adenylation domain-containing protein</fullName>
    </submittedName>
</protein>
<dbReference type="InterPro" id="IPR025110">
    <property type="entry name" value="AMP-bd_C"/>
</dbReference>
<evidence type="ECO:0000313" key="4">
    <source>
        <dbReference type="Proteomes" id="UP000266172"/>
    </source>
</evidence>
<dbReference type="GO" id="GO:0043041">
    <property type="term" value="P:amino acid activation for nonribosomal peptide biosynthetic process"/>
    <property type="evidence" value="ECO:0007669"/>
    <property type="project" value="TreeGrafter"/>
</dbReference>
<dbReference type="InterPro" id="IPR000873">
    <property type="entry name" value="AMP-dep_synth/lig_dom"/>
</dbReference>
<evidence type="ECO:0000259" key="1">
    <source>
        <dbReference type="Pfam" id="PF00501"/>
    </source>
</evidence>
<organism evidence="3 4">
    <name type="scientific">Roseburia hominis</name>
    <dbReference type="NCBI Taxonomy" id="301301"/>
    <lineage>
        <taxon>Bacteria</taxon>
        <taxon>Bacillati</taxon>
        <taxon>Bacillota</taxon>
        <taxon>Clostridia</taxon>
        <taxon>Lachnospirales</taxon>
        <taxon>Lachnospiraceae</taxon>
        <taxon>Roseburia</taxon>
    </lineage>
</organism>
<proteinExistence type="predicted"/>
<dbReference type="Proteomes" id="UP000266172">
    <property type="component" value="Unassembled WGS sequence"/>
</dbReference>
<dbReference type="NCBIfam" id="TIGR01733">
    <property type="entry name" value="AA-adenyl-dom"/>
    <property type="match status" value="1"/>
</dbReference>
<accession>A0A395VDU4</accession>
<dbReference type="SUPFAM" id="SSF56801">
    <property type="entry name" value="Acetyl-CoA synthetase-like"/>
    <property type="match status" value="1"/>
</dbReference>
<dbReference type="EMBL" id="QRVL01000001">
    <property type="protein sequence ID" value="RGS42544.1"/>
    <property type="molecule type" value="Genomic_DNA"/>
</dbReference>
<gene>
    <name evidence="3" type="ORF">DWX93_04330</name>
</gene>
<dbReference type="Pfam" id="PF13193">
    <property type="entry name" value="AMP-binding_C"/>
    <property type="match status" value="1"/>
</dbReference>
<reference evidence="3 4" key="1">
    <citation type="submission" date="2018-08" db="EMBL/GenBank/DDBJ databases">
        <title>A genome reference for cultivated species of the human gut microbiota.</title>
        <authorList>
            <person name="Zou Y."/>
            <person name="Xue W."/>
            <person name="Luo G."/>
        </authorList>
    </citation>
    <scope>NUCLEOTIDE SEQUENCE [LARGE SCALE GENOMIC DNA]</scope>
    <source>
        <strain evidence="3 4">AF22-12AC</strain>
    </source>
</reference>
<dbReference type="GO" id="GO:0005737">
    <property type="term" value="C:cytoplasm"/>
    <property type="evidence" value="ECO:0007669"/>
    <property type="project" value="TreeGrafter"/>
</dbReference>
<dbReference type="InterPro" id="IPR042099">
    <property type="entry name" value="ANL_N_sf"/>
</dbReference>